<evidence type="ECO:0000256" key="10">
    <source>
        <dbReference type="RuleBase" id="RU362022"/>
    </source>
</evidence>
<dbReference type="GO" id="GO:0005789">
    <property type="term" value="C:endoplasmic reticulum membrane"/>
    <property type="evidence" value="ECO:0007669"/>
    <property type="project" value="UniProtKB-SubCell"/>
</dbReference>
<dbReference type="PROSITE" id="PS51564">
    <property type="entry name" value="SAM_ICMT"/>
    <property type="match status" value="1"/>
</dbReference>
<protein>
    <recommendedName>
        <fullName evidence="3 10">Protein-S-isoprenylcysteine O-methyltransferase</fullName>
        <ecNumber evidence="3 10">2.1.1.100</ecNumber>
    </recommendedName>
</protein>
<gene>
    <name evidence="12" type="ORF">ALECFALPRED_005797</name>
</gene>
<evidence type="ECO:0000256" key="2">
    <source>
        <dbReference type="ARBA" id="ARBA00009140"/>
    </source>
</evidence>
<accession>A0A8H3IVB8</accession>
<evidence type="ECO:0000313" key="13">
    <source>
        <dbReference type="Proteomes" id="UP000664203"/>
    </source>
</evidence>
<feature type="transmembrane region" description="Helical" evidence="10">
    <location>
        <begin position="245"/>
        <end position="270"/>
    </location>
</feature>
<dbReference type="Pfam" id="PF04140">
    <property type="entry name" value="ICMT"/>
    <property type="match status" value="1"/>
</dbReference>
<comment type="catalytic activity">
    <reaction evidence="10">
        <text>[protein]-C-terminal S-[(2E,6E)-farnesyl]-L-cysteine + S-adenosyl-L-methionine = [protein]-C-terminal S-[(2E,6E)-farnesyl]-L-cysteine methyl ester + S-adenosyl-L-homocysteine</text>
        <dbReference type="Rhea" id="RHEA:21672"/>
        <dbReference type="Rhea" id="RHEA-COMP:12125"/>
        <dbReference type="Rhea" id="RHEA-COMP:12126"/>
        <dbReference type="ChEBI" id="CHEBI:57856"/>
        <dbReference type="ChEBI" id="CHEBI:59789"/>
        <dbReference type="ChEBI" id="CHEBI:90510"/>
        <dbReference type="ChEBI" id="CHEBI:90511"/>
        <dbReference type="EC" id="2.1.1.100"/>
    </reaction>
</comment>
<evidence type="ECO:0000256" key="7">
    <source>
        <dbReference type="ARBA" id="ARBA00022692"/>
    </source>
</evidence>
<dbReference type="Gene3D" id="1.20.120.1630">
    <property type="match status" value="1"/>
</dbReference>
<dbReference type="InterPro" id="IPR025770">
    <property type="entry name" value="PPMT_MeTrfase"/>
</dbReference>
<keyword evidence="7 10" id="KW-0812">Transmembrane</keyword>
<feature type="compositionally biased region" description="Basic and acidic residues" evidence="11">
    <location>
        <begin position="11"/>
        <end position="31"/>
    </location>
</feature>
<feature type="region of interest" description="Disordered" evidence="11">
    <location>
        <begin position="1"/>
        <end position="64"/>
    </location>
</feature>
<sequence length="297" mass="32678">MAAPLSTPTRDPTHRNPWEPRTDHSNGHPRDANGSYSPTDSSPPLSPNPPLSSSSSSSSTDNDQDPAAISLRAFALGSTLSASLLSTLYLLLSNHHHSDPDRNPTPPPTPLWRLPFFLLLLSLFHFLEYYTTAVSNPAAATVSAFLLSSNGRAYNIAHGLAFVECFVHQRYLPGYVSGKVPVSWHTAWLVLGATMLVVGQGTRTTAMVHAGSNFNHLIQKKKKEGHVLVTGGIYRYLRHPSYFGFFWWGLGTQVVLGNAVCLIGYALVLWRFFRKRIKSEFSHIFVSMEMEGNSGIG</sequence>
<keyword evidence="13" id="KW-1185">Reference proteome</keyword>
<dbReference type="InterPro" id="IPR007269">
    <property type="entry name" value="ICMT_MeTrfase"/>
</dbReference>
<comment type="subcellular location">
    <subcellularLocation>
        <location evidence="10">Endoplasmic reticulum membrane</location>
        <topology evidence="10">Multi-pass membrane protein</topology>
    </subcellularLocation>
    <subcellularLocation>
        <location evidence="1">Membrane</location>
        <topology evidence="1">Multi-pass membrane protein</topology>
    </subcellularLocation>
</comment>
<organism evidence="12 13">
    <name type="scientific">Alectoria fallacina</name>
    <dbReference type="NCBI Taxonomy" id="1903189"/>
    <lineage>
        <taxon>Eukaryota</taxon>
        <taxon>Fungi</taxon>
        <taxon>Dikarya</taxon>
        <taxon>Ascomycota</taxon>
        <taxon>Pezizomycotina</taxon>
        <taxon>Lecanoromycetes</taxon>
        <taxon>OSLEUM clade</taxon>
        <taxon>Lecanoromycetidae</taxon>
        <taxon>Lecanorales</taxon>
        <taxon>Lecanorineae</taxon>
        <taxon>Parmeliaceae</taxon>
        <taxon>Alectoria</taxon>
    </lineage>
</organism>
<dbReference type="AlphaFoldDB" id="A0A8H3IVB8"/>
<evidence type="ECO:0000256" key="11">
    <source>
        <dbReference type="SAM" id="MobiDB-lite"/>
    </source>
</evidence>
<keyword evidence="5" id="KW-0808">Transferase</keyword>
<evidence type="ECO:0000256" key="5">
    <source>
        <dbReference type="ARBA" id="ARBA00022679"/>
    </source>
</evidence>
<feature type="compositionally biased region" description="Low complexity" evidence="11">
    <location>
        <begin position="51"/>
        <end position="61"/>
    </location>
</feature>
<keyword evidence="9 10" id="KW-0472">Membrane</keyword>
<proteinExistence type="inferred from homology"/>
<dbReference type="GO" id="GO:0004671">
    <property type="term" value="F:protein C-terminal S-isoprenylcysteine carboxyl O-methyltransferase activity"/>
    <property type="evidence" value="ECO:0007669"/>
    <property type="project" value="UniProtKB-EC"/>
</dbReference>
<dbReference type="EC" id="2.1.1.100" evidence="3 10"/>
<name>A0A8H3IVB8_9LECA</name>
<reference evidence="12" key="1">
    <citation type="submission" date="2021-03" db="EMBL/GenBank/DDBJ databases">
        <authorList>
            <person name="Tagirdzhanova G."/>
        </authorList>
    </citation>
    <scope>NUCLEOTIDE SEQUENCE</scope>
</reference>
<comment type="similarity">
    <text evidence="2 10">Belongs to the class VI-like SAM-binding methyltransferase superfamily. Isoprenylcysteine carboxyl methyltransferase family.</text>
</comment>
<feature type="transmembrane region" description="Helical" evidence="10">
    <location>
        <begin position="111"/>
        <end position="127"/>
    </location>
</feature>
<dbReference type="PANTHER" id="PTHR12714">
    <property type="entry name" value="PROTEIN-S ISOPRENYLCYSTEINE O-METHYLTRANSFERASE"/>
    <property type="match status" value="1"/>
</dbReference>
<evidence type="ECO:0000256" key="3">
    <source>
        <dbReference type="ARBA" id="ARBA00012151"/>
    </source>
</evidence>
<dbReference type="GO" id="GO:0032259">
    <property type="term" value="P:methylation"/>
    <property type="evidence" value="ECO:0007669"/>
    <property type="project" value="UniProtKB-KW"/>
</dbReference>
<keyword evidence="8 10" id="KW-1133">Transmembrane helix</keyword>
<evidence type="ECO:0000313" key="12">
    <source>
        <dbReference type="EMBL" id="CAF9933938.1"/>
    </source>
</evidence>
<feature type="compositionally biased region" description="Polar residues" evidence="11">
    <location>
        <begin position="1"/>
        <end position="10"/>
    </location>
</feature>
<evidence type="ECO:0000256" key="6">
    <source>
        <dbReference type="ARBA" id="ARBA00022691"/>
    </source>
</evidence>
<evidence type="ECO:0000256" key="8">
    <source>
        <dbReference type="ARBA" id="ARBA00022989"/>
    </source>
</evidence>
<keyword evidence="10" id="KW-0256">Endoplasmic reticulum</keyword>
<keyword evidence="4 10" id="KW-0489">Methyltransferase</keyword>
<dbReference type="OrthoDB" id="422086at2759"/>
<dbReference type="Proteomes" id="UP000664203">
    <property type="component" value="Unassembled WGS sequence"/>
</dbReference>
<comment type="caution">
    <text evidence="12">The sequence shown here is derived from an EMBL/GenBank/DDBJ whole genome shotgun (WGS) entry which is preliminary data.</text>
</comment>
<evidence type="ECO:0000256" key="1">
    <source>
        <dbReference type="ARBA" id="ARBA00004141"/>
    </source>
</evidence>
<dbReference type="EMBL" id="CAJPDR010000366">
    <property type="protein sequence ID" value="CAF9933938.1"/>
    <property type="molecule type" value="Genomic_DNA"/>
</dbReference>
<dbReference type="PANTHER" id="PTHR12714:SF9">
    <property type="entry name" value="PROTEIN-S-ISOPRENYLCYSTEINE O-METHYLTRANSFERASE"/>
    <property type="match status" value="1"/>
</dbReference>
<keyword evidence="6 10" id="KW-0949">S-adenosyl-L-methionine</keyword>
<comment type="caution">
    <text evidence="10">Lacks conserved residue(s) required for the propagation of feature annotation.</text>
</comment>
<evidence type="ECO:0000256" key="4">
    <source>
        <dbReference type="ARBA" id="ARBA00022603"/>
    </source>
</evidence>
<evidence type="ECO:0000256" key="9">
    <source>
        <dbReference type="ARBA" id="ARBA00023136"/>
    </source>
</evidence>
<feature type="transmembrane region" description="Helical" evidence="10">
    <location>
        <begin position="69"/>
        <end position="91"/>
    </location>
</feature>